<evidence type="ECO:0000256" key="1">
    <source>
        <dbReference type="SAM" id="MobiDB-lite"/>
    </source>
</evidence>
<proteinExistence type="predicted"/>
<name>A0ABQ9V6Z3_SAGOE</name>
<feature type="region of interest" description="Disordered" evidence="1">
    <location>
        <begin position="1"/>
        <end position="22"/>
    </location>
</feature>
<dbReference type="Proteomes" id="UP001266305">
    <property type="component" value="Unassembled WGS sequence"/>
</dbReference>
<evidence type="ECO:0000313" key="3">
    <source>
        <dbReference type="Proteomes" id="UP001266305"/>
    </source>
</evidence>
<sequence>MDPDPFIRSPPAAQPWAVSTASPPPQPWLCLVWRRMGAWGSTPSLEVVLRVGAQRGQRGFVPEAAQQAQLSSDKEPSVSQGRAPAWRKEAWPHGTPCPHQQAQVALRPLLPPSQGSLSSGAVRLWPEVGRDGAGGATSRLLPALPWGHVHPPARTHPHWSLSHQPCACVAHLGLQLQPQPVRASSALGWTHLGHLLPHSCAWASGAPQYPDLASKASLSGGPPAGCGLCAEVPWAAYPLAPLPSPPEGSCHLQLLGPAL</sequence>
<dbReference type="EMBL" id="JASSZA010000008">
    <property type="protein sequence ID" value="KAK2104935.1"/>
    <property type="molecule type" value="Genomic_DNA"/>
</dbReference>
<reference evidence="2 3" key="1">
    <citation type="submission" date="2023-05" db="EMBL/GenBank/DDBJ databases">
        <title>B98-5 Cell Line De Novo Hybrid Assembly: An Optical Mapping Approach.</title>
        <authorList>
            <person name="Kananen K."/>
            <person name="Auerbach J.A."/>
            <person name="Kautto E."/>
            <person name="Blachly J.S."/>
        </authorList>
    </citation>
    <scope>NUCLEOTIDE SEQUENCE [LARGE SCALE GENOMIC DNA]</scope>
    <source>
        <strain evidence="2">B95-8</strain>
        <tissue evidence="2">Cell line</tissue>
    </source>
</reference>
<accession>A0ABQ9V6Z3</accession>
<evidence type="ECO:0000313" key="2">
    <source>
        <dbReference type="EMBL" id="KAK2104935.1"/>
    </source>
</evidence>
<gene>
    <name evidence="2" type="ORF">P7K49_018791</name>
</gene>
<keyword evidence="3" id="KW-1185">Reference proteome</keyword>
<organism evidence="2 3">
    <name type="scientific">Saguinus oedipus</name>
    <name type="common">Cotton-top tamarin</name>
    <name type="synonym">Oedipomidas oedipus</name>
    <dbReference type="NCBI Taxonomy" id="9490"/>
    <lineage>
        <taxon>Eukaryota</taxon>
        <taxon>Metazoa</taxon>
        <taxon>Chordata</taxon>
        <taxon>Craniata</taxon>
        <taxon>Vertebrata</taxon>
        <taxon>Euteleostomi</taxon>
        <taxon>Mammalia</taxon>
        <taxon>Eutheria</taxon>
        <taxon>Euarchontoglires</taxon>
        <taxon>Primates</taxon>
        <taxon>Haplorrhini</taxon>
        <taxon>Platyrrhini</taxon>
        <taxon>Cebidae</taxon>
        <taxon>Callitrichinae</taxon>
        <taxon>Saguinus</taxon>
    </lineage>
</organism>
<protein>
    <submittedName>
        <fullName evidence="2">Uncharacterized protein</fullName>
    </submittedName>
</protein>
<comment type="caution">
    <text evidence="2">The sequence shown here is derived from an EMBL/GenBank/DDBJ whole genome shotgun (WGS) entry which is preliminary data.</text>
</comment>